<dbReference type="InterPro" id="IPR027417">
    <property type="entry name" value="P-loop_NTPase"/>
</dbReference>
<keyword evidence="2" id="KW-0802">TPR repeat</keyword>
<name>A0A858SRI2_9RHOB</name>
<evidence type="ECO:0000313" key="4">
    <source>
        <dbReference type="Proteomes" id="UP000503308"/>
    </source>
</evidence>
<keyword evidence="4" id="KW-1185">Reference proteome</keyword>
<gene>
    <name evidence="3" type="ORF">G3256_04665</name>
</gene>
<dbReference type="RefSeq" id="WP_169639714.1">
    <property type="nucleotide sequence ID" value="NZ_CP048788.1"/>
</dbReference>
<dbReference type="SUPFAM" id="SSF48452">
    <property type="entry name" value="TPR-like"/>
    <property type="match status" value="2"/>
</dbReference>
<feature type="repeat" description="TPR" evidence="2">
    <location>
        <begin position="170"/>
        <end position="203"/>
    </location>
</feature>
<dbReference type="PANTHER" id="PTHR12788:SF10">
    <property type="entry name" value="PROTEIN-TYROSINE SULFOTRANSFERASE"/>
    <property type="match status" value="1"/>
</dbReference>
<sequence>MDIVRKINRLMAAGDYVAAQKRIRPLAKKEPRNAGLQNMAGLTFARGGQHKAALPYFAAAVKAAPEQTDFRCNLTLSLVLCGEDAKAAGQIDRLISAAPDDARPWHMRAMLHQRAGAHDEAVKAATQALTRDPQMADALNLRAVAYTFLRDDAAALADFEAAAARRPDDSKTLRQLGKQLSQMGLQERALEAWGQALQLTPGHPNTLARVAEVCPPDTLPQVREAAEKALAARPADPADRAQLMLAGATAMHRSGQASDAMELLHRLHALDARHHSWDRRAARDEFERMTSLFPAPADIARPAAQTPSPVFVTGLPRSGTTLVEMILSRVPGVAARGELPMAAARAQAFLATGRPVTAEALANFAEGFRTDMPPVPEEASVFTDKMPANFRYIGLLADTFPDARFVCVGRDPRDVALSMWRRRFVTEGMNFASRLSDIADYANLFALYMRHWQATCADRILTVRYEDLVSDMDSGTRAIAEHCGLAWTEKMLHPEESDARVETASKDQVRARVHTRSVGGWQRFAGDFKEFTDNLDPDLWPGIATPD</sequence>
<organism evidence="3 4">
    <name type="scientific">Roseobacter ponti</name>
    <dbReference type="NCBI Taxonomy" id="1891787"/>
    <lineage>
        <taxon>Bacteria</taxon>
        <taxon>Pseudomonadati</taxon>
        <taxon>Pseudomonadota</taxon>
        <taxon>Alphaproteobacteria</taxon>
        <taxon>Rhodobacterales</taxon>
        <taxon>Roseobacteraceae</taxon>
        <taxon>Roseobacter</taxon>
    </lineage>
</organism>
<dbReference type="AlphaFoldDB" id="A0A858SRI2"/>
<dbReference type="SUPFAM" id="SSF52540">
    <property type="entry name" value="P-loop containing nucleoside triphosphate hydrolases"/>
    <property type="match status" value="1"/>
</dbReference>
<dbReference type="SMART" id="SM00028">
    <property type="entry name" value="TPR"/>
    <property type="match status" value="4"/>
</dbReference>
<dbReference type="InterPro" id="IPR026634">
    <property type="entry name" value="TPST-like"/>
</dbReference>
<reference evidence="3 4" key="1">
    <citation type="submission" date="2020-02" db="EMBL/GenBank/DDBJ databases">
        <title>Genome sequence of Roseobacter ponti.</title>
        <authorList>
            <person name="Hollensteiner J."/>
            <person name="Schneider D."/>
            <person name="Poehlein A."/>
            <person name="Daniel R."/>
        </authorList>
    </citation>
    <scope>NUCLEOTIDE SEQUENCE [LARGE SCALE GENOMIC DNA]</scope>
    <source>
        <strain evidence="3 4">DSM 106830</strain>
    </source>
</reference>
<dbReference type="InterPro" id="IPR011990">
    <property type="entry name" value="TPR-like_helical_dom_sf"/>
</dbReference>
<dbReference type="Gene3D" id="1.25.40.10">
    <property type="entry name" value="Tetratricopeptide repeat domain"/>
    <property type="match status" value="2"/>
</dbReference>
<accession>A0A858SRI2</accession>
<dbReference type="EMBL" id="CP048788">
    <property type="protein sequence ID" value="QJF50498.1"/>
    <property type="molecule type" value="Genomic_DNA"/>
</dbReference>
<dbReference type="PROSITE" id="PS50005">
    <property type="entry name" value="TPR"/>
    <property type="match status" value="2"/>
</dbReference>
<dbReference type="InterPro" id="IPR019734">
    <property type="entry name" value="TPR_rpt"/>
</dbReference>
<evidence type="ECO:0000313" key="3">
    <source>
        <dbReference type="EMBL" id="QJF50498.1"/>
    </source>
</evidence>
<evidence type="ECO:0000256" key="2">
    <source>
        <dbReference type="PROSITE-ProRule" id="PRU00339"/>
    </source>
</evidence>
<dbReference type="PANTHER" id="PTHR12788">
    <property type="entry name" value="PROTEIN-TYROSINE SULFOTRANSFERASE 2"/>
    <property type="match status" value="1"/>
</dbReference>
<dbReference type="GO" id="GO:0008476">
    <property type="term" value="F:protein-tyrosine sulfotransferase activity"/>
    <property type="evidence" value="ECO:0007669"/>
    <property type="project" value="InterPro"/>
</dbReference>
<feature type="repeat" description="TPR" evidence="2">
    <location>
        <begin position="102"/>
        <end position="135"/>
    </location>
</feature>
<dbReference type="Pfam" id="PF13469">
    <property type="entry name" value="Sulfotransfer_3"/>
    <property type="match status" value="1"/>
</dbReference>
<dbReference type="KEGG" id="rpon:G3256_04665"/>
<keyword evidence="1" id="KW-0808">Transferase</keyword>
<proteinExistence type="predicted"/>
<dbReference type="Gene3D" id="3.40.50.300">
    <property type="entry name" value="P-loop containing nucleotide triphosphate hydrolases"/>
    <property type="match status" value="1"/>
</dbReference>
<dbReference type="Pfam" id="PF13432">
    <property type="entry name" value="TPR_16"/>
    <property type="match status" value="2"/>
</dbReference>
<protein>
    <submittedName>
        <fullName evidence="3">Tetratricopeptide repeat protein</fullName>
    </submittedName>
</protein>
<dbReference type="Proteomes" id="UP000503308">
    <property type="component" value="Chromosome"/>
</dbReference>
<evidence type="ECO:0000256" key="1">
    <source>
        <dbReference type="ARBA" id="ARBA00022679"/>
    </source>
</evidence>